<feature type="domain" description="Pyrrolo-quinoline quinone repeat" evidence="2">
    <location>
        <begin position="483"/>
        <end position="572"/>
    </location>
</feature>
<dbReference type="InterPro" id="IPR015943">
    <property type="entry name" value="WD40/YVTN_repeat-like_dom_sf"/>
</dbReference>
<dbReference type="EMBL" id="JBHUME010000002">
    <property type="protein sequence ID" value="MFD2610991.1"/>
    <property type="molecule type" value="Genomic_DNA"/>
</dbReference>
<dbReference type="PANTHER" id="PTHR34512:SF30">
    <property type="entry name" value="OUTER MEMBRANE PROTEIN ASSEMBLY FACTOR BAMB"/>
    <property type="match status" value="1"/>
</dbReference>
<feature type="compositionally biased region" description="Polar residues" evidence="1">
    <location>
        <begin position="80"/>
        <end position="92"/>
    </location>
</feature>
<reference evidence="4" key="1">
    <citation type="journal article" date="2019" name="Int. J. Syst. Evol. Microbiol.">
        <title>The Global Catalogue of Microorganisms (GCM) 10K type strain sequencing project: providing services to taxonomists for standard genome sequencing and annotation.</title>
        <authorList>
            <consortium name="The Broad Institute Genomics Platform"/>
            <consortium name="The Broad Institute Genome Sequencing Center for Infectious Disease"/>
            <person name="Wu L."/>
            <person name="Ma J."/>
        </authorList>
    </citation>
    <scope>NUCLEOTIDE SEQUENCE [LARGE SCALE GENOMIC DNA]</scope>
    <source>
        <strain evidence="4">KCTC 3950</strain>
    </source>
</reference>
<dbReference type="SUPFAM" id="SSF50998">
    <property type="entry name" value="Quinoprotein alcohol dehydrogenase-like"/>
    <property type="match status" value="1"/>
</dbReference>
<organism evidence="3 4">
    <name type="scientific">Paenibacillus gansuensis</name>
    <dbReference type="NCBI Taxonomy" id="306542"/>
    <lineage>
        <taxon>Bacteria</taxon>
        <taxon>Bacillati</taxon>
        <taxon>Bacillota</taxon>
        <taxon>Bacilli</taxon>
        <taxon>Bacillales</taxon>
        <taxon>Paenibacillaceae</taxon>
        <taxon>Paenibacillus</taxon>
    </lineage>
</organism>
<evidence type="ECO:0000313" key="3">
    <source>
        <dbReference type="EMBL" id="MFD2610991.1"/>
    </source>
</evidence>
<sequence>MNWRAAGLVVMMIVGGCSESYGESTAATEAGREQVKQEAENQAKNQEKNQAKNQAKNQTGDQPGDQSTANHVEVPRKENTSASQKDAGQLQETWLPLKPAVRPGRIQTERSGTVTPQLFPEKYTHVPGVLTFRGNALRDTPAYGTRVIRQRKLETVWSFTTSSSSWGGGAGWTGQPVLVQWSEETKLAMNLKAVYKSQKNFVEAIYASLDGNVYFLDLETGRQTRSPIRTGNPIKGSPSLDSRGFPLLYVGEGIPEKGTIGFGLYSLLDGKRLYYQKGIDPFAPRKWGAFDSSALFNRSADTLTVGGENGLLYTLKLNTRYDPGNKVLSISPQPVKYKYAIDGKKGNPYQGIENSVAAYKNLAFFSDNMGSLQAVNLQTMTPVWSNNHTDDTDSTIAVEVEQEHPYLYTGTEVDKQGSKGDAQLRKVDGITGETLWRLHVPALTVKGEHPVNGGLLATPAFGKGKTGHLIFFTVARYKTLNGGLLLAIDKRTGKEVWRWNMPSYAWSSPVAVTDKSGTAYLIQSDSAGSMYLLDALQGKVLHKINLGANIEASPAVFDDMLVVATRGGKMYGVRMK</sequence>
<evidence type="ECO:0000256" key="1">
    <source>
        <dbReference type="SAM" id="MobiDB-lite"/>
    </source>
</evidence>
<feature type="compositionally biased region" description="Basic and acidic residues" evidence="1">
    <location>
        <begin position="30"/>
        <end position="50"/>
    </location>
</feature>
<proteinExistence type="predicted"/>
<dbReference type="Pfam" id="PF13360">
    <property type="entry name" value="PQQ_2"/>
    <property type="match status" value="1"/>
</dbReference>
<keyword evidence="4" id="KW-1185">Reference proteome</keyword>
<gene>
    <name evidence="3" type="ORF">ACFSUF_00980</name>
</gene>
<dbReference type="Proteomes" id="UP001597541">
    <property type="component" value="Unassembled WGS sequence"/>
</dbReference>
<dbReference type="PROSITE" id="PS51257">
    <property type="entry name" value="PROKAR_LIPOPROTEIN"/>
    <property type="match status" value="1"/>
</dbReference>
<evidence type="ECO:0000313" key="4">
    <source>
        <dbReference type="Proteomes" id="UP001597541"/>
    </source>
</evidence>
<name>A0ABW5P6S9_9BACL</name>
<evidence type="ECO:0000259" key="2">
    <source>
        <dbReference type="Pfam" id="PF13360"/>
    </source>
</evidence>
<feature type="region of interest" description="Disordered" evidence="1">
    <location>
        <begin position="25"/>
        <end position="93"/>
    </location>
</feature>
<dbReference type="RefSeq" id="WP_377599224.1">
    <property type="nucleotide sequence ID" value="NZ_JBHUME010000002.1"/>
</dbReference>
<accession>A0ABW5P6S9</accession>
<feature type="compositionally biased region" description="Polar residues" evidence="1">
    <location>
        <begin position="51"/>
        <end position="70"/>
    </location>
</feature>
<dbReference type="Gene3D" id="2.130.10.10">
    <property type="entry name" value="YVTN repeat-like/Quinoprotein amine dehydrogenase"/>
    <property type="match status" value="2"/>
</dbReference>
<dbReference type="InterPro" id="IPR011047">
    <property type="entry name" value="Quinoprotein_ADH-like_sf"/>
</dbReference>
<comment type="caution">
    <text evidence="3">The sequence shown here is derived from an EMBL/GenBank/DDBJ whole genome shotgun (WGS) entry which is preliminary data.</text>
</comment>
<dbReference type="InterPro" id="IPR002372">
    <property type="entry name" value="PQQ_rpt_dom"/>
</dbReference>
<dbReference type="PANTHER" id="PTHR34512">
    <property type="entry name" value="CELL SURFACE PROTEIN"/>
    <property type="match status" value="1"/>
</dbReference>
<protein>
    <submittedName>
        <fullName evidence="3">PQQ-binding-like beta-propeller repeat protein</fullName>
    </submittedName>
</protein>